<sequence length="225" mass="24725">MRIQRLLVVEDDPTWRDRLGEAALKEGCDVTLASDGLEALSQLNDSARPPPELVLLDLLMPHLDGWGLYGRMRSDAALRRIPILMMSMAQGRDIDLGGVVGFLHKAPSPEPTLTELRQRLRQPTPPSFKAEAVTAYALRLTEECTLTLNTLPTPLRHAVQMHLHRAAELAGTELPMMSTWLLALPGTPPSLLVTVQGVRVVLEVDDAARTLTTSTFIIPPHLPLS</sequence>
<evidence type="ECO:0000256" key="1">
    <source>
        <dbReference type="ARBA" id="ARBA00022553"/>
    </source>
</evidence>
<comment type="caution">
    <text evidence="4">The sequence shown here is derived from an EMBL/GenBank/DDBJ whole genome shotgun (WGS) entry which is preliminary data.</text>
</comment>
<dbReference type="InterPro" id="IPR001789">
    <property type="entry name" value="Sig_transdc_resp-reg_receiver"/>
</dbReference>
<dbReference type="SMART" id="SM00448">
    <property type="entry name" value="REC"/>
    <property type="match status" value="1"/>
</dbReference>
<accession>A0ABU5H961</accession>
<keyword evidence="5" id="KW-1185">Reference proteome</keyword>
<evidence type="ECO:0000256" key="2">
    <source>
        <dbReference type="PROSITE-ProRule" id="PRU00169"/>
    </source>
</evidence>
<feature type="modified residue" description="4-aspartylphosphate" evidence="2">
    <location>
        <position position="57"/>
    </location>
</feature>
<dbReference type="PANTHER" id="PTHR44591:SF3">
    <property type="entry name" value="RESPONSE REGULATORY DOMAIN-CONTAINING PROTEIN"/>
    <property type="match status" value="1"/>
</dbReference>
<feature type="domain" description="Response regulatory" evidence="3">
    <location>
        <begin position="5"/>
        <end position="120"/>
    </location>
</feature>
<dbReference type="InterPro" id="IPR011006">
    <property type="entry name" value="CheY-like_superfamily"/>
</dbReference>
<keyword evidence="1 2" id="KW-0597">Phosphoprotein</keyword>
<gene>
    <name evidence="4" type="ORF">SYV04_26780</name>
</gene>
<evidence type="ECO:0000313" key="4">
    <source>
        <dbReference type="EMBL" id="MDY7230028.1"/>
    </source>
</evidence>
<evidence type="ECO:0000313" key="5">
    <source>
        <dbReference type="Proteomes" id="UP001291309"/>
    </source>
</evidence>
<proteinExistence type="predicted"/>
<dbReference type="RefSeq" id="WP_321548752.1">
    <property type="nucleotide sequence ID" value="NZ_JAXIVS010000010.1"/>
</dbReference>
<dbReference type="PROSITE" id="PS50110">
    <property type="entry name" value="RESPONSE_REGULATORY"/>
    <property type="match status" value="1"/>
</dbReference>
<protein>
    <submittedName>
        <fullName evidence="4">Response regulator</fullName>
    </submittedName>
</protein>
<dbReference type="InterPro" id="IPR050595">
    <property type="entry name" value="Bact_response_regulator"/>
</dbReference>
<dbReference type="Proteomes" id="UP001291309">
    <property type="component" value="Unassembled WGS sequence"/>
</dbReference>
<reference evidence="4 5" key="1">
    <citation type="submission" date="2023-12" db="EMBL/GenBank/DDBJ databases">
        <title>the genome sequence of Hyalangium sp. s54d21.</title>
        <authorList>
            <person name="Zhang X."/>
        </authorList>
    </citation>
    <scope>NUCLEOTIDE SEQUENCE [LARGE SCALE GENOMIC DNA]</scope>
    <source>
        <strain evidence="5">s54d21</strain>
    </source>
</reference>
<dbReference type="PANTHER" id="PTHR44591">
    <property type="entry name" value="STRESS RESPONSE REGULATOR PROTEIN 1"/>
    <property type="match status" value="1"/>
</dbReference>
<dbReference type="EMBL" id="JAXIVS010000010">
    <property type="protein sequence ID" value="MDY7230028.1"/>
    <property type="molecule type" value="Genomic_DNA"/>
</dbReference>
<dbReference type="Pfam" id="PF00072">
    <property type="entry name" value="Response_reg"/>
    <property type="match status" value="1"/>
</dbReference>
<organism evidence="4 5">
    <name type="scientific">Hyalangium rubrum</name>
    <dbReference type="NCBI Taxonomy" id="3103134"/>
    <lineage>
        <taxon>Bacteria</taxon>
        <taxon>Pseudomonadati</taxon>
        <taxon>Myxococcota</taxon>
        <taxon>Myxococcia</taxon>
        <taxon>Myxococcales</taxon>
        <taxon>Cystobacterineae</taxon>
        <taxon>Archangiaceae</taxon>
        <taxon>Hyalangium</taxon>
    </lineage>
</organism>
<dbReference type="Gene3D" id="3.40.50.2300">
    <property type="match status" value="1"/>
</dbReference>
<name>A0ABU5H961_9BACT</name>
<evidence type="ECO:0000259" key="3">
    <source>
        <dbReference type="PROSITE" id="PS50110"/>
    </source>
</evidence>
<dbReference type="SUPFAM" id="SSF52172">
    <property type="entry name" value="CheY-like"/>
    <property type="match status" value="1"/>
</dbReference>